<evidence type="ECO:0000313" key="9">
    <source>
        <dbReference type="Proteomes" id="UP000007161"/>
    </source>
</evidence>
<dbReference type="EC" id="2.10.1.1" evidence="6"/>
<evidence type="ECO:0000256" key="6">
    <source>
        <dbReference type="RuleBase" id="RU365090"/>
    </source>
</evidence>
<keyword evidence="6" id="KW-0479">Metal-binding</keyword>
<dbReference type="KEGG" id="mpz:Marpi_1501"/>
<dbReference type="UniPathway" id="UPA00344"/>
<evidence type="ECO:0000256" key="3">
    <source>
        <dbReference type="ARBA" id="ARBA00010763"/>
    </source>
</evidence>
<dbReference type="CDD" id="cd00887">
    <property type="entry name" value="MoeA"/>
    <property type="match status" value="1"/>
</dbReference>
<dbReference type="GO" id="GO:0046872">
    <property type="term" value="F:metal ion binding"/>
    <property type="evidence" value="ECO:0007669"/>
    <property type="project" value="UniProtKB-UniRule"/>
</dbReference>
<dbReference type="Gene3D" id="3.40.980.10">
    <property type="entry name" value="MoaB/Mog-like domain"/>
    <property type="match status" value="1"/>
</dbReference>
<dbReference type="SUPFAM" id="SSF63882">
    <property type="entry name" value="MoeA N-terminal region -like"/>
    <property type="match status" value="1"/>
</dbReference>
<dbReference type="InterPro" id="IPR036135">
    <property type="entry name" value="MoeA_linker/N_sf"/>
</dbReference>
<dbReference type="RefSeq" id="WP_014296967.1">
    <property type="nucleotide sequence ID" value="NC_016751.1"/>
</dbReference>
<dbReference type="Gene3D" id="2.170.190.11">
    <property type="entry name" value="Molybdopterin biosynthesis moea protein, domain 3"/>
    <property type="match status" value="1"/>
</dbReference>
<reference evidence="9" key="2">
    <citation type="submission" date="2012-01" db="EMBL/GenBank/DDBJ databases">
        <title>Complete sequence of chromosome of Marinitoga piezophila KA3.</title>
        <authorList>
            <person name="Lucas S."/>
            <person name="Han J."/>
            <person name="Lapidus A."/>
            <person name="Cheng J.-F."/>
            <person name="Goodwin L."/>
            <person name="Pitluck S."/>
            <person name="Peters L."/>
            <person name="Mikhailova N."/>
            <person name="Teshima H."/>
            <person name="Detter J.C."/>
            <person name="Han C."/>
            <person name="Tapia R."/>
            <person name="Land M."/>
            <person name="Hauser L."/>
            <person name="Kyrpides N."/>
            <person name="Ivanova N."/>
            <person name="Pagani I."/>
            <person name="Jebbar M."/>
            <person name="Vannier P."/>
            <person name="Oger P."/>
            <person name="Cario A."/>
            <person name="Bartlett D."/>
            <person name="Noll K.M."/>
            <person name="Woyke T."/>
        </authorList>
    </citation>
    <scope>NUCLEOTIDE SEQUENCE [LARGE SCALE GENOMIC DNA]</scope>
    <source>
        <strain evidence="9">DSM 14283 / JCM 11233 / KA3</strain>
    </source>
</reference>
<dbReference type="PANTHER" id="PTHR10192:SF5">
    <property type="entry name" value="GEPHYRIN"/>
    <property type="match status" value="1"/>
</dbReference>
<protein>
    <recommendedName>
        <fullName evidence="6">Molybdopterin molybdenumtransferase</fullName>
        <ecNumber evidence="6">2.10.1.1</ecNumber>
    </recommendedName>
</protein>
<dbReference type="PANTHER" id="PTHR10192">
    <property type="entry name" value="MOLYBDOPTERIN BIOSYNTHESIS PROTEIN"/>
    <property type="match status" value="1"/>
</dbReference>
<evidence type="ECO:0000256" key="5">
    <source>
        <dbReference type="ARBA" id="ARBA00047317"/>
    </source>
</evidence>
<keyword evidence="9" id="KW-1185">Reference proteome</keyword>
<dbReference type="InterPro" id="IPR036425">
    <property type="entry name" value="MoaB/Mog-like_dom_sf"/>
</dbReference>
<keyword evidence="6" id="KW-0500">Molybdenum</keyword>
<dbReference type="SMART" id="SM00852">
    <property type="entry name" value="MoCF_biosynth"/>
    <property type="match status" value="1"/>
</dbReference>
<dbReference type="InterPro" id="IPR005111">
    <property type="entry name" value="MoeA_C_domain_IV"/>
</dbReference>
<evidence type="ECO:0000259" key="7">
    <source>
        <dbReference type="SMART" id="SM00852"/>
    </source>
</evidence>
<feature type="domain" description="MoaB/Mog" evidence="7">
    <location>
        <begin position="188"/>
        <end position="325"/>
    </location>
</feature>
<organism evidence="8 9">
    <name type="scientific">Marinitoga piezophila (strain DSM 14283 / JCM 11233 / KA3)</name>
    <dbReference type="NCBI Taxonomy" id="443254"/>
    <lineage>
        <taxon>Bacteria</taxon>
        <taxon>Thermotogati</taxon>
        <taxon>Thermotogota</taxon>
        <taxon>Thermotogae</taxon>
        <taxon>Petrotogales</taxon>
        <taxon>Petrotogaceae</taxon>
        <taxon>Marinitoga</taxon>
    </lineage>
</organism>
<dbReference type="InterPro" id="IPR005110">
    <property type="entry name" value="MoeA_linker/N"/>
</dbReference>
<dbReference type="SUPFAM" id="SSF53218">
    <property type="entry name" value="Molybdenum cofactor biosynthesis proteins"/>
    <property type="match status" value="1"/>
</dbReference>
<dbReference type="Pfam" id="PF03454">
    <property type="entry name" value="MoeA_C"/>
    <property type="match status" value="1"/>
</dbReference>
<evidence type="ECO:0000256" key="2">
    <source>
        <dbReference type="ARBA" id="ARBA00005046"/>
    </source>
</evidence>
<dbReference type="SUPFAM" id="SSF63867">
    <property type="entry name" value="MoeA C-terminal domain-like"/>
    <property type="match status" value="1"/>
</dbReference>
<dbReference type="GO" id="GO:0006777">
    <property type="term" value="P:Mo-molybdopterin cofactor biosynthetic process"/>
    <property type="evidence" value="ECO:0007669"/>
    <property type="project" value="UniProtKB-UniRule"/>
</dbReference>
<dbReference type="HOGENOM" id="CLU_010186_7_2_0"/>
<dbReference type="InterPro" id="IPR001453">
    <property type="entry name" value="MoaB/Mog_dom"/>
</dbReference>
<keyword evidence="6" id="KW-0460">Magnesium</keyword>
<comment type="catalytic activity">
    <reaction evidence="5">
        <text>adenylyl-molybdopterin + molybdate = Mo-molybdopterin + AMP + H(+)</text>
        <dbReference type="Rhea" id="RHEA:35047"/>
        <dbReference type="ChEBI" id="CHEBI:15378"/>
        <dbReference type="ChEBI" id="CHEBI:36264"/>
        <dbReference type="ChEBI" id="CHEBI:62727"/>
        <dbReference type="ChEBI" id="CHEBI:71302"/>
        <dbReference type="ChEBI" id="CHEBI:456215"/>
        <dbReference type="EC" id="2.10.1.1"/>
    </reaction>
</comment>
<dbReference type="PROSITE" id="PS01079">
    <property type="entry name" value="MOCF_BIOSYNTHESIS_2"/>
    <property type="match status" value="1"/>
</dbReference>
<comment type="function">
    <text evidence="1 6">Catalyzes the insertion of molybdate into adenylated molybdopterin with the concomitant release of AMP.</text>
</comment>
<dbReference type="eggNOG" id="COG0303">
    <property type="taxonomic scope" value="Bacteria"/>
</dbReference>
<dbReference type="AlphaFoldDB" id="H2J481"/>
<dbReference type="InterPro" id="IPR036688">
    <property type="entry name" value="MoeA_C_domain_IV_sf"/>
</dbReference>
<dbReference type="NCBIfam" id="TIGR00177">
    <property type="entry name" value="molyb_syn"/>
    <property type="match status" value="1"/>
</dbReference>
<comment type="pathway">
    <text evidence="2 6">Cofactor biosynthesis; molybdopterin biosynthesis.</text>
</comment>
<proteinExistence type="inferred from homology"/>
<dbReference type="NCBIfam" id="NF045515">
    <property type="entry name" value="Glp_gephyrin"/>
    <property type="match status" value="1"/>
</dbReference>
<dbReference type="OrthoDB" id="9804758at2"/>
<gene>
    <name evidence="8" type="ordered locus">Marpi_1501</name>
</gene>
<comment type="cofactor">
    <cofactor evidence="6">
        <name>Mg(2+)</name>
        <dbReference type="ChEBI" id="CHEBI:18420"/>
    </cofactor>
</comment>
<dbReference type="Pfam" id="PF03453">
    <property type="entry name" value="MoeA_N"/>
    <property type="match status" value="1"/>
</dbReference>
<keyword evidence="4 6" id="KW-0501">Molybdenum cofactor biosynthesis</keyword>
<comment type="similarity">
    <text evidence="3 6">Belongs to the MoeA family.</text>
</comment>
<accession>H2J481</accession>
<dbReference type="InterPro" id="IPR038987">
    <property type="entry name" value="MoeA-like"/>
</dbReference>
<evidence type="ECO:0000313" key="8">
    <source>
        <dbReference type="EMBL" id="AEX85896.1"/>
    </source>
</evidence>
<dbReference type="InterPro" id="IPR008284">
    <property type="entry name" value="MoCF_biosynth_CS"/>
</dbReference>
<evidence type="ECO:0000256" key="4">
    <source>
        <dbReference type="ARBA" id="ARBA00023150"/>
    </source>
</evidence>
<dbReference type="EMBL" id="CP003257">
    <property type="protein sequence ID" value="AEX85896.1"/>
    <property type="molecule type" value="Genomic_DNA"/>
</dbReference>
<dbReference type="Gene3D" id="2.40.340.10">
    <property type="entry name" value="MoeA, C-terminal, domain IV"/>
    <property type="match status" value="1"/>
</dbReference>
<keyword evidence="6" id="KW-0808">Transferase</keyword>
<dbReference type="STRING" id="443254.Marpi_1501"/>
<sequence length="409" mass="45273">MKKRFQKFVPRTEIYENFIDKLNITTSVIEKHVSESFGFAVAEDIYAPENIPGFDKATIDGYAVKAADTFGASDGNPALLKIVGEVFMGKEYDGKPINPGECVKIPTGGMLPEGADACVMIENTSQIGKRVEIYKSVAPGENIIKKDEDVKKDSIVLKKGERINIGHIHNLMSLGITKVKVYQKPTICIIPTGDEVVEPEKDRKLTQIRDGNSYALMAWLKSYGYNVKRHPLVKDNPDEFKKGVEWGLENGDIVIISGGSSLGARDYALSTIEHFGEVLYNGVQVKPGKPVIFGKTENKVILGLPGNPTSFVVSSYLFLFPIIRKVAGNIDYLPKPDSIVRISTNVPAAQGRERFVFVRLEYTEKGFIAHPILGESGLASPFRMADGVVRIPLGKEGLYKDEECEFYRF</sequence>
<dbReference type="Proteomes" id="UP000007161">
    <property type="component" value="Chromosome"/>
</dbReference>
<dbReference type="GO" id="GO:0061599">
    <property type="term" value="F:molybdopterin molybdotransferase activity"/>
    <property type="evidence" value="ECO:0007669"/>
    <property type="project" value="UniProtKB-UniRule"/>
</dbReference>
<reference evidence="8 9" key="1">
    <citation type="journal article" date="2012" name="J. Bacteriol.">
        <title>Complete Genome Sequence of the Thermophilic, Piezophilic, Heterotrophic Bacterium Marinitoga piezophila KA3.</title>
        <authorList>
            <person name="Lucas S."/>
            <person name="Han J."/>
            <person name="Lapidus A."/>
            <person name="Cheng J.F."/>
            <person name="Goodwin L.A."/>
            <person name="Pitluck S."/>
            <person name="Peters L."/>
            <person name="Mikhailova N."/>
            <person name="Teshima H."/>
            <person name="Detter J.C."/>
            <person name="Han C."/>
            <person name="Tapia R."/>
            <person name="Land M."/>
            <person name="Hauser L."/>
            <person name="Kyrpides N.C."/>
            <person name="Ivanova N."/>
            <person name="Pagani I."/>
            <person name="Vannier P."/>
            <person name="Oger P."/>
            <person name="Bartlett D.H."/>
            <person name="Noll K.M."/>
            <person name="Woyke T."/>
            <person name="Jebbar M."/>
        </authorList>
    </citation>
    <scope>NUCLEOTIDE SEQUENCE [LARGE SCALE GENOMIC DNA]</scope>
    <source>
        <strain evidence="9">DSM 14283 / JCM 11233 / KA3</strain>
    </source>
</reference>
<dbReference type="GO" id="GO:0005829">
    <property type="term" value="C:cytosol"/>
    <property type="evidence" value="ECO:0007669"/>
    <property type="project" value="TreeGrafter"/>
</dbReference>
<name>H2J481_MARPK</name>
<dbReference type="Gene3D" id="3.90.105.10">
    <property type="entry name" value="Molybdopterin biosynthesis moea protein, domain 2"/>
    <property type="match status" value="1"/>
</dbReference>
<dbReference type="Pfam" id="PF00994">
    <property type="entry name" value="MoCF_biosynth"/>
    <property type="match status" value="1"/>
</dbReference>
<evidence type="ECO:0000256" key="1">
    <source>
        <dbReference type="ARBA" id="ARBA00002901"/>
    </source>
</evidence>